<reference evidence="1 2" key="2">
    <citation type="journal article" date="2022" name="Mol. Ecol. Resour.">
        <title>The genomes of chicory, endive, great burdock and yacon provide insights into Asteraceae paleo-polyploidization history and plant inulin production.</title>
        <authorList>
            <person name="Fan W."/>
            <person name="Wang S."/>
            <person name="Wang H."/>
            <person name="Wang A."/>
            <person name="Jiang F."/>
            <person name="Liu H."/>
            <person name="Zhao H."/>
            <person name="Xu D."/>
            <person name="Zhang Y."/>
        </authorList>
    </citation>
    <scope>NUCLEOTIDE SEQUENCE [LARGE SCALE GENOMIC DNA]</scope>
    <source>
        <strain evidence="2">cv. Yunnan</strain>
        <tissue evidence="1">Leaves</tissue>
    </source>
</reference>
<evidence type="ECO:0000313" key="1">
    <source>
        <dbReference type="EMBL" id="KAI3808530.1"/>
    </source>
</evidence>
<gene>
    <name evidence="1" type="ORF">L1987_24481</name>
</gene>
<name>A0ACB9IKK9_9ASTR</name>
<sequence length="86" mass="9673">MSKLLAYGETEAVVIDDDIQEVAVKLLKSAVKSGETDRFLKSAVKSGETDRFLTDGFPKSEDNHQCHRKLGTEDEIFERLRPIFAT</sequence>
<proteinExistence type="predicted"/>
<protein>
    <submittedName>
        <fullName evidence="1">Uncharacterized protein</fullName>
    </submittedName>
</protein>
<comment type="caution">
    <text evidence="1">The sequence shown here is derived from an EMBL/GenBank/DDBJ whole genome shotgun (WGS) entry which is preliminary data.</text>
</comment>
<dbReference type="EMBL" id="CM042025">
    <property type="protein sequence ID" value="KAI3808530.1"/>
    <property type="molecule type" value="Genomic_DNA"/>
</dbReference>
<organism evidence="1 2">
    <name type="scientific">Smallanthus sonchifolius</name>
    <dbReference type="NCBI Taxonomy" id="185202"/>
    <lineage>
        <taxon>Eukaryota</taxon>
        <taxon>Viridiplantae</taxon>
        <taxon>Streptophyta</taxon>
        <taxon>Embryophyta</taxon>
        <taxon>Tracheophyta</taxon>
        <taxon>Spermatophyta</taxon>
        <taxon>Magnoliopsida</taxon>
        <taxon>eudicotyledons</taxon>
        <taxon>Gunneridae</taxon>
        <taxon>Pentapetalae</taxon>
        <taxon>asterids</taxon>
        <taxon>campanulids</taxon>
        <taxon>Asterales</taxon>
        <taxon>Asteraceae</taxon>
        <taxon>Asteroideae</taxon>
        <taxon>Heliantheae alliance</taxon>
        <taxon>Millerieae</taxon>
        <taxon>Smallanthus</taxon>
    </lineage>
</organism>
<keyword evidence="2" id="KW-1185">Reference proteome</keyword>
<accession>A0ACB9IKK9</accession>
<dbReference type="Proteomes" id="UP001056120">
    <property type="component" value="Linkage Group LG08"/>
</dbReference>
<evidence type="ECO:0000313" key="2">
    <source>
        <dbReference type="Proteomes" id="UP001056120"/>
    </source>
</evidence>
<reference evidence="2" key="1">
    <citation type="journal article" date="2022" name="Mol. Ecol. Resour.">
        <title>The genomes of chicory, endive, great burdock and yacon provide insights into Asteraceae palaeo-polyploidization history and plant inulin production.</title>
        <authorList>
            <person name="Fan W."/>
            <person name="Wang S."/>
            <person name="Wang H."/>
            <person name="Wang A."/>
            <person name="Jiang F."/>
            <person name="Liu H."/>
            <person name="Zhao H."/>
            <person name="Xu D."/>
            <person name="Zhang Y."/>
        </authorList>
    </citation>
    <scope>NUCLEOTIDE SEQUENCE [LARGE SCALE GENOMIC DNA]</scope>
    <source>
        <strain evidence="2">cv. Yunnan</strain>
    </source>
</reference>